<dbReference type="AlphaFoldDB" id="A0A5C6FIN9"/>
<dbReference type="InterPro" id="IPR001775">
    <property type="entry name" value="GspD/PilQ"/>
</dbReference>
<evidence type="ECO:0000313" key="7">
    <source>
        <dbReference type="Proteomes" id="UP000318288"/>
    </source>
</evidence>
<sequence>MPRRKRNCSIAHAAIGTVAFCVCVTLGCAARPLPPRPTIGELVQDSLDHSMPDFDVKARDEMGHGSALDHHDLAPGESIIDEQIIDDRLIEERIIDDQVIGSHVIGSRDVEQADLVDAKARRVQAPVRKERMGEDDYTTYFGDDETKPFRVVRQVQGYLDAEEPYVIDDEFIETDVREVLLTISADAGIDLVMDEKVRGVVNTRLDNLPLDRAIEKVLMPLGLYYAQHGKQHFVGPADPESPLFSYISERIEYRPQHLETKSLIDTVPKGLAPFVQEIAGSNLIVVEAPGRLAKQIVERFETVDQPIPQVVLEAIICVVAPDSGFQFGLDWQHAVELNGENALKLGATGLALSSSYSRAGANAIFDDFAKTSTFVKLLNEHGYLTIRASPHVMAQDNKQATIAINRETFFSVQPNSSNNADNSSFFFQQEIQTVESGISLDITPRIRGDIVTIDIQKAEVSEDVRNANTELALNPFPIINRRSVSTTVHVKDGKTIVIGGLVQRETIDRVNRIPGLSKIPLLGYLFETTQQQTRDAEVVIFISPRIVKPAPRGFELAH</sequence>
<dbReference type="Gene3D" id="3.30.1370.130">
    <property type="match status" value="1"/>
</dbReference>
<protein>
    <submittedName>
        <fullName evidence="6">Type II secretion system protein D</fullName>
    </submittedName>
</protein>
<evidence type="ECO:0000259" key="5">
    <source>
        <dbReference type="Pfam" id="PF00263"/>
    </source>
</evidence>
<dbReference type="GO" id="GO:0015627">
    <property type="term" value="C:type II protein secretion system complex"/>
    <property type="evidence" value="ECO:0007669"/>
    <property type="project" value="TreeGrafter"/>
</dbReference>
<evidence type="ECO:0000256" key="1">
    <source>
        <dbReference type="ARBA" id="ARBA00004370"/>
    </source>
</evidence>
<feature type="domain" description="Type II/III secretion system secretin-like" evidence="5">
    <location>
        <begin position="378"/>
        <end position="548"/>
    </location>
</feature>
<evidence type="ECO:0000313" key="6">
    <source>
        <dbReference type="EMBL" id="TWU60453.1"/>
    </source>
</evidence>
<keyword evidence="2" id="KW-0732">Signal</keyword>
<keyword evidence="7" id="KW-1185">Reference proteome</keyword>
<dbReference type="EMBL" id="SJPW01000001">
    <property type="protein sequence ID" value="TWU60453.1"/>
    <property type="molecule type" value="Genomic_DNA"/>
</dbReference>
<dbReference type="Pfam" id="PF00263">
    <property type="entry name" value="Secretin"/>
    <property type="match status" value="1"/>
</dbReference>
<dbReference type="Proteomes" id="UP000318288">
    <property type="component" value="Unassembled WGS sequence"/>
</dbReference>
<dbReference type="InterPro" id="IPR050810">
    <property type="entry name" value="Bact_Secretion_Sys_Channel"/>
</dbReference>
<name>A0A5C6FIN9_9BACT</name>
<dbReference type="PANTHER" id="PTHR30332:SF24">
    <property type="entry name" value="SECRETIN GSPD-RELATED"/>
    <property type="match status" value="1"/>
</dbReference>
<proteinExistence type="inferred from homology"/>
<dbReference type="InterPro" id="IPR004846">
    <property type="entry name" value="T2SS/T3SS_dom"/>
</dbReference>
<dbReference type="PROSITE" id="PS00875">
    <property type="entry name" value="T2SP_D"/>
    <property type="match status" value="1"/>
</dbReference>
<gene>
    <name evidence="6" type="primary">outD_1</name>
    <name evidence="6" type="ORF">Poly51_07290</name>
</gene>
<evidence type="ECO:0000256" key="4">
    <source>
        <dbReference type="RuleBase" id="RU004003"/>
    </source>
</evidence>
<comment type="caution">
    <text evidence="6">The sequence shown here is derived from an EMBL/GenBank/DDBJ whole genome shotgun (WGS) entry which is preliminary data.</text>
</comment>
<evidence type="ECO:0000256" key="3">
    <source>
        <dbReference type="ARBA" id="ARBA00023136"/>
    </source>
</evidence>
<dbReference type="InterPro" id="IPR004845">
    <property type="entry name" value="T2SS_GspD_CS"/>
</dbReference>
<evidence type="ECO:0000256" key="2">
    <source>
        <dbReference type="ARBA" id="ARBA00022729"/>
    </source>
</evidence>
<dbReference type="PRINTS" id="PR00811">
    <property type="entry name" value="BCTERIALGSPD"/>
</dbReference>
<organism evidence="6 7">
    <name type="scientific">Rubripirellula tenax</name>
    <dbReference type="NCBI Taxonomy" id="2528015"/>
    <lineage>
        <taxon>Bacteria</taxon>
        <taxon>Pseudomonadati</taxon>
        <taxon>Planctomycetota</taxon>
        <taxon>Planctomycetia</taxon>
        <taxon>Pirellulales</taxon>
        <taxon>Pirellulaceae</taxon>
        <taxon>Rubripirellula</taxon>
    </lineage>
</organism>
<dbReference type="PROSITE" id="PS51257">
    <property type="entry name" value="PROKAR_LIPOPROTEIN"/>
    <property type="match status" value="1"/>
</dbReference>
<dbReference type="PANTHER" id="PTHR30332">
    <property type="entry name" value="PROBABLE GENERAL SECRETION PATHWAY PROTEIN D"/>
    <property type="match status" value="1"/>
</dbReference>
<dbReference type="RefSeq" id="WP_246114237.1">
    <property type="nucleotide sequence ID" value="NZ_SJPW01000001.1"/>
</dbReference>
<keyword evidence="3" id="KW-0472">Membrane</keyword>
<dbReference type="GO" id="GO:0009306">
    <property type="term" value="P:protein secretion"/>
    <property type="evidence" value="ECO:0007669"/>
    <property type="project" value="InterPro"/>
</dbReference>
<reference evidence="6 7" key="1">
    <citation type="submission" date="2019-02" db="EMBL/GenBank/DDBJ databases">
        <title>Deep-cultivation of Planctomycetes and their phenomic and genomic characterization uncovers novel biology.</title>
        <authorList>
            <person name="Wiegand S."/>
            <person name="Jogler M."/>
            <person name="Boedeker C."/>
            <person name="Pinto D."/>
            <person name="Vollmers J."/>
            <person name="Rivas-Marin E."/>
            <person name="Kohn T."/>
            <person name="Peeters S.H."/>
            <person name="Heuer A."/>
            <person name="Rast P."/>
            <person name="Oberbeckmann S."/>
            <person name="Bunk B."/>
            <person name="Jeske O."/>
            <person name="Meyerdierks A."/>
            <person name="Storesund J.E."/>
            <person name="Kallscheuer N."/>
            <person name="Luecker S."/>
            <person name="Lage O.M."/>
            <person name="Pohl T."/>
            <person name="Merkel B.J."/>
            <person name="Hornburger P."/>
            <person name="Mueller R.-W."/>
            <person name="Bruemmer F."/>
            <person name="Labrenz M."/>
            <person name="Spormann A.M."/>
            <person name="Op Den Camp H."/>
            <person name="Overmann J."/>
            <person name="Amann R."/>
            <person name="Jetten M.S.M."/>
            <person name="Mascher T."/>
            <person name="Medema M.H."/>
            <person name="Devos D.P."/>
            <person name="Kaster A.-K."/>
            <person name="Ovreas L."/>
            <person name="Rohde M."/>
            <person name="Galperin M.Y."/>
            <person name="Jogler C."/>
        </authorList>
    </citation>
    <scope>NUCLEOTIDE SEQUENCE [LARGE SCALE GENOMIC DNA]</scope>
    <source>
        <strain evidence="6 7">Poly51</strain>
    </source>
</reference>
<accession>A0A5C6FIN9</accession>
<comment type="similarity">
    <text evidence="4">Belongs to the bacterial secretin family.</text>
</comment>
<comment type="subcellular location">
    <subcellularLocation>
        <location evidence="1">Membrane</location>
    </subcellularLocation>
</comment>